<keyword evidence="9" id="KW-1015">Disulfide bond</keyword>
<keyword evidence="7 10" id="KW-0249">Electron transport</keyword>
<feature type="active site" description="Tryptophylquinone 6'-substrate hemiaminal intermediate" evidence="11">
    <location>
        <position position="107"/>
    </location>
</feature>
<dbReference type="HOGENOM" id="CLU_116271_0_0_6"/>
<comment type="similarity">
    <text evidence="2 10">Belongs to the aromatic amine dehydrogenase light chain family.</text>
</comment>
<evidence type="ECO:0000256" key="8">
    <source>
        <dbReference type="ARBA" id="ARBA00023002"/>
    </source>
</evidence>
<evidence type="ECO:0000256" key="2">
    <source>
        <dbReference type="ARBA" id="ARBA00010711"/>
    </source>
</evidence>
<organism evidence="17 18">
    <name type="scientific">Alcanivorax dieselolei (strain DSM 16502 / CGMCC 1.3690 / MCCC 1A00001 / B-5)</name>
    <name type="common">Alloalcanivorax dieselolei</name>
    <dbReference type="NCBI Taxonomy" id="930169"/>
    <lineage>
        <taxon>Bacteria</taxon>
        <taxon>Pseudomonadati</taxon>
        <taxon>Pseudomonadota</taxon>
        <taxon>Gammaproteobacteria</taxon>
        <taxon>Oceanospirillales</taxon>
        <taxon>Alcanivoracaceae</taxon>
        <taxon>Alloalcanivorax</taxon>
    </lineage>
</organism>
<evidence type="ECO:0000256" key="10">
    <source>
        <dbReference type="PIRNR" id="PIRNR000192"/>
    </source>
</evidence>
<accession>K0C4Y8</accession>
<keyword evidence="4" id="KW-0824">TTQ</keyword>
<dbReference type="OrthoDB" id="7628766at2"/>
<dbReference type="GO" id="GO:0009308">
    <property type="term" value="P:amine metabolic process"/>
    <property type="evidence" value="ECO:0007669"/>
    <property type="project" value="UniProtKB-UniRule"/>
</dbReference>
<evidence type="ECO:0000313" key="17">
    <source>
        <dbReference type="EMBL" id="AFT68449.1"/>
    </source>
</evidence>
<dbReference type="EMBL" id="CP003466">
    <property type="protein sequence ID" value="AFT68449.1"/>
    <property type="molecule type" value="Genomic_DNA"/>
</dbReference>
<evidence type="ECO:0000259" key="16">
    <source>
        <dbReference type="Pfam" id="PF02975"/>
    </source>
</evidence>
<feature type="site" description="Transition state stabilizer" evidence="13">
    <location>
        <position position="170"/>
    </location>
</feature>
<evidence type="ECO:0000256" key="14">
    <source>
        <dbReference type="PIRSR" id="PIRSR000192-5"/>
    </source>
</evidence>
<dbReference type="Proteomes" id="UP000006286">
    <property type="component" value="Chromosome"/>
</dbReference>
<evidence type="ECO:0000256" key="12">
    <source>
        <dbReference type="PIRSR" id="PIRSR000192-2"/>
    </source>
</evidence>
<reference evidence="17 18" key="1">
    <citation type="journal article" date="2012" name="J. Bacteriol.">
        <title>Complete genome sequence of Alcanivorax dieselolei type strain B5.</title>
        <authorList>
            <person name="Lai Q."/>
            <person name="Li W."/>
            <person name="Shao Z."/>
        </authorList>
    </citation>
    <scope>NUCLEOTIDE SEQUENCE [LARGE SCALE GENOMIC DNA]</scope>
    <source>
        <strain evidence="18">DSM 16502 / CGMCC 1.3690 / B-5</strain>
    </source>
</reference>
<dbReference type="PATRIC" id="fig|930169.3.peg.160"/>
<evidence type="ECO:0000256" key="4">
    <source>
        <dbReference type="ARBA" id="ARBA00022709"/>
    </source>
</evidence>
<evidence type="ECO:0000313" key="18">
    <source>
        <dbReference type="Proteomes" id="UP000006286"/>
    </source>
</evidence>
<comment type="subcellular location">
    <subcellularLocation>
        <location evidence="1 10">Periplasm</location>
    </subcellularLocation>
</comment>
<protein>
    <submittedName>
        <fullName evidence="17">Methylamine dehydrogenase light chain</fullName>
    </submittedName>
</protein>
<dbReference type="PIRSF" id="PIRSF000192">
    <property type="entry name" value="Amine_dh_beta"/>
    <property type="match status" value="1"/>
</dbReference>
<evidence type="ECO:0000256" key="9">
    <source>
        <dbReference type="ARBA" id="ARBA00023157"/>
    </source>
</evidence>
<dbReference type="InterPro" id="IPR016008">
    <property type="entry name" value="Amine_DH_Ltc"/>
</dbReference>
<dbReference type="AlphaFoldDB" id="K0C4Y8"/>
<feature type="cross-link" description="Tryptophan tryptophylquinone (Trp-Trp)" evidence="14">
    <location>
        <begin position="107"/>
        <end position="158"/>
    </location>
</feature>
<sequence length="182" mass="19891">MKALFDLLLGKMDGGAESFSRRVAQRVSRRSFISKMGMAFVGGSLLPVLPYNQSNRAWADAILDGQDDDPNECEYWRYCALDGNLCNDCGGSLTSCPPGSEASKVAWVGTCHNPNDGRDYLVSYNDCCGRAECNGTFCVTSERERPGYQMGVHNDINWCMANTSQGYHCTVAMLVGVLDDQG</sequence>
<evidence type="ECO:0000256" key="5">
    <source>
        <dbReference type="ARBA" id="ARBA00022729"/>
    </source>
</evidence>
<dbReference type="InterPro" id="IPR013504">
    <property type="entry name" value="MADH/AADH_Ltc_C_dom"/>
</dbReference>
<evidence type="ECO:0000256" key="3">
    <source>
        <dbReference type="ARBA" id="ARBA00022448"/>
    </source>
</evidence>
<gene>
    <name evidence="17" type="ordered locus">B5T_00161</name>
</gene>
<comment type="subunit">
    <text evidence="10">Heterotetramer of two light and two heavy chains.</text>
</comment>
<keyword evidence="8 10" id="KW-0560">Oxidoreductase</keyword>
<feature type="binding site" evidence="12">
    <location>
        <begin position="154"/>
        <end position="156"/>
    </location>
    <ligand>
        <name>substrate</name>
    </ligand>
</feature>
<evidence type="ECO:0000256" key="1">
    <source>
        <dbReference type="ARBA" id="ARBA00004418"/>
    </source>
</evidence>
<evidence type="ECO:0000256" key="11">
    <source>
        <dbReference type="PIRSR" id="PIRSR000192-1"/>
    </source>
</evidence>
<feature type="active site" description="Proton acceptor" evidence="11">
    <location>
        <position position="126"/>
    </location>
</feature>
<name>K0C4Y8_ALCDB</name>
<feature type="modified residue" description="Tryptophylquinone" evidence="15">
    <location>
        <position position="107"/>
    </location>
</feature>
<dbReference type="STRING" id="930169.B5T_00161"/>
<evidence type="ECO:0000256" key="15">
    <source>
        <dbReference type="PIRSR" id="PIRSR000192-6"/>
    </source>
</evidence>
<feature type="domain" description="Methylamine/Aralkylamine dehydrogenase light chain C-terminal" evidence="16">
    <location>
        <begin position="66"/>
        <end position="176"/>
    </location>
</feature>
<feature type="binding site" evidence="12">
    <location>
        <position position="82"/>
    </location>
    <ligand>
        <name>substrate</name>
    </ligand>
</feature>
<keyword evidence="3 10" id="KW-0813">Transport</keyword>
<dbReference type="Pfam" id="PF02975">
    <property type="entry name" value="Me-amine-dh_L"/>
    <property type="match status" value="1"/>
</dbReference>
<dbReference type="Gene3D" id="2.60.30.10">
    <property type="entry name" value="Methylamine/Aralkylamine dehydrogenase light chain"/>
    <property type="match status" value="1"/>
</dbReference>
<dbReference type="InterPro" id="IPR036560">
    <property type="entry name" value="MADH/AADH_L_sf"/>
</dbReference>
<dbReference type="GO" id="GO:0030058">
    <property type="term" value="F:aliphatic amine dehydrogenase activity"/>
    <property type="evidence" value="ECO:0007669"/>
    <property type="project" value="UniProtKB-UniRule"/>
</dbReference>
<dbReference type="eggNOG" id="ENOG502ZHBX">
    <property type="taxonomic scope" value="Bacteria"/>
</dbReference>
<keyword evidence="5" id="KW-0732">Signal</keyword>
<dbReference type="RefSeq" id="WP_014992530.1">
    <property type="nucleotide sequence ID" value="NC_018691.1"/>
</dbReference>
<dbReference type="GO" id="GO:0042597">
    <property type="term" value="C:periplasmic space"/>
    <property type="evidence" value="ECO:0007669"/>
    <property type="project" value="UniProtKB-SubCell"/>
</dbReference>
<keyword evidence="6 10" id="KW-0574">Periplasm</keyword>
<dbReference type="SUPFAM" id="SSF57561">
    <property type="entry name" value="Methylamine dehydrogenase, L chain"/>
    <property type="match status" value="1"/>
</dbReference>
<evidence type="ECO:0000256" key="7">
    <source>
        <dbReference type="ARBA" id="ARBA00022982"/>
    </source>
</evidence>
<dbReference type="KEGG" id="adi:B5T_00161"/>
<evidence type="ECO:0000256" key="6">
    <source>
        <dbReference type="ARBA" id="ARBA00022764"/>
    </source>
</evidence>
<proteinExistence type="inferred from homology"/>
<keyword evidence="18" id="KW-1185">Reference proteome</keyword>
<evidence type="ECO:0000256" key="13">
    <source>
        <dbReference type="PIRSR" id="PIRSR000192-3"/>
    </source>
</evidence>